<dbReference type="PANTHER" id="PTHR30293:SF0">
    <property type="entry name" value="NITROGEN ASSIMILATION REGULATORY PROTEIN NAC"/>
    <property type="match status" value="1"/>
</dbReference>
<dbReference type="InterPro" id="IPR005119">
    <property type="entry name" value="LysR_subst-bd"/>
</dbReference>
<comment type="caution">
    <text evidence="7">The sequence shown here is derived from an EMBL/GenBank/DDBJ whole genome shotgun (WGS) entry which is preliminary data.</text>
</comment>
<organism evidence="7 8">
    <name type="scientific">Muricoccus nepalensis</name>
    <dbReference type="NCBI Taxonomy" id="1854500"/>
    <lineage>
        <taxon>Bacteria</taxon>
        <taxon>Pseudomonadati</taxon>
        <taxon>Pseudomonadota</taxon>
        <taxon>Alphaproteobacteria</taxon>
        <taxon>Acetobacterales</taxon>
        <taxon>Roseomonadaceae</taxon>
        <taxon>Muricoccus</taxon>
    </lineage>
</organism>
<evidence type="ECO:0000256" key="5">
    <source>
        <dbReference type="ARBA" id="ARBA00023163"/>
    </source>
</evidence>
<evidence type="ECO:0000259" key="6">
    <source>
        <dbReference type="PROSITE" id="PS50931"/>
    </source>
</evidence>
<keyword evidence="2" id="KW-0805">Transcription regulation</keyword>
<dbReference type="PROSITE" id="PS50931">
    <property type="entry name" value="HTH_LYSR"/>
    <property type="match status" value="1"/>
</dbReference>
<evidence type="ECO:0000313" key="7">
    <source>
        <dbReference type="EMBL" id="TPG61162.1"/>
    </source>
</evidence>
<sequence length="309" mass="33525">MELRQLEYFREVARIGSFSQAAAILAVAQPALSRQVRKLEQELGADLLYRHGRGVVLTEAGGRFLAVIEEVLDRLEGVRAAAAAEREVPRGVVTLGMPPSLSSVVGAPLLQRLRRRWPELHLRISDGFSGYVNEWLMSGRIDLAVLHRGQHAGSVVTDPLLREDLYLLTAGGRGEPDAPLPFAALAGRGLILPGQHHGLRRELDRVALETGTTLAVLMEVDSLAAIRDLVADGAGDAVLPYGCVWRDIRDGRIAARRLCDPFVVNELVLGMSARRPVRLAMREVVKALRAEIAALLAAGRLAGTERAEG</sequence>
<dbReference type="Gene3D" id="3.40.190.290">
    <property type="match status" value="1"/>
</dbReference>
<dbReference type="FunFam" id="1.10.10.10:FF:000001">
    <property type="entry name" value="LysR family transcriptional regulator"/>
    <property type="match status" value="1"/>
</dbReference>
<dbReference type="GO" id="GO:0003700">
    <property type="term" value="F:DNA-binding transcription factor activity"/>
    <property type="evidence" value="ECO:0007669"/>
    <property type="project" value="InterPro"/>
</dbReference>
<dbReference type="InterPro" id="IPR000847">
    <property type="entry name" value="LysR_HTH_N"/>
</dbReference>
<keyword evidence="5" id="KW-0804">Transcription</keyword>
<proteinExistence type="inferred from homology"/>
<dbReference type="OrthoDB" id="8479357at2"/>
<dbReference type="SUPFAM" id="SSF46785">
    <property type="entry name" value="Winged helix' DNA-binding domain"/>
    <property type="match status" value="1"/>
</dbReference>
<gene>
    <name evidence="7" type="ORF">EAH89_00955</name>
</gene>
<dbReference type="RefSeq" id="WP_140880890.1">
    <property type="nucleotide sequence ID" value="NZ_RCZP01000001.1"/>
</dbReference>
<dbReference type="InterPro" id="IPR036388">
    <property type="entry name" value="WH-like_DNA-bd_sf"/>
</dbReference>
<evidence type="ECO:0000256" key="4">
    <source>
        <dbReference type="ARBA" id="ARBA00023159"/>
    </source>
</evidence>
<protein>
    <submittedName>
        <fullName evidence="7">LysR family transcriptional regulator</fullName>
    </submittedName>
</protein>
<evidence type="ECO:0000256" key="1">
    <source>
        <dbReference type="ARBA" id="ARBA00009437"/>
    </source>
</evidence>
<dbReference type="GO" id="GO:2000142">
    <property type="term" value="P:regulation of DNA-templated transcription initiation"/>
    <property type="evidence" value="ECO:0007669"/>
    <property type="project" value="TreeGrafter"/>
</dbReference>
<dbReference type="AlphaFoldDB" id="A0A502GHV4"/>
<keyword evidence="3" id="KW-0238">DNA-binding</keyword>
<dbReference type="Pfam" id="PF03466">
    <property type="entry name" value="LysR_substrate"/>
    <property type="match status" value="1"/>
</dbReference>
<reference evidence="7 8" key="1">
    <citation type="journal article" date="2019" name="Environ. Microbiol.">
        <title>Species interactions and distinct microbial communities in high Arctic permafrost affected cryosols are associated with the CH4 and CO2 gas fluxes.</title>
        <authorList>
            <person name="Altshuler I."/>
            <person name="Hamel J."/>
            <person name="Turney S."/>
            <person name="Magnuson E."/>
            <person name="Levesque R."/>
            <person name="Greer C."/>
            <person name="Whyte L.G."/>
        </authorList>
    </citation>
    <scope>NUCLEOTIDE SEQUENCE [LARGE SCALE GENOMIC DNA]</scope>
    <source>
        <strain evidence="7 8">S9.3B</strain>
    </source>
</reference>
<dbReference type="PRINTS" id="PR00039">
    <property type="entry name" value="HTHLYSR"/>
</dbReference>
<comment type="similarity">
    <text evidence="1">Belongs to the LysR transcriptional regulatory family.</text>
</comment>
<dbReference type="Pfam" id="PF00126">
    <property type="entry name" value="HTH_1"/>
    <property type="match status" value="1"/>
</dbReference>
<dbReference type="InterPro" id="IPR036390">
    <property type="entry name" value="WH_DNA-bd_sf"/>
</dbReference>
<dbReference type="Proteomes" id="UP000317078">
    <property type="component" value="Unassembled WGS sequence"/>
</dbReference>
<accession>A0A502GHV4</accession>
<keyword evidence="4" id="KW-0010">Activator</keyword>
<dbReference type="SUPFAM" id="SSF53850">
    <property type="entry name" value="Periplasmic binding protein-like II"/>
    <property type="match status" value="1"/>
</dbReference>
<dbReference type="EMBL" id="RCZP01000001">
    <property type="protein sequence ID" value="TPG61162.1"/>
    <property type="molecule type" value="Genomic_DNA"/>
</dbReference>
<dbReference type="GO" id="GO:0003677">
    <property type="term" value="F:DNA binding"/>
    <property type="evidence" value="ECO:0007669"/>
    <property type="project" value="UniProtKB-KW"/>
</dbReference>
<name>A0A502GHV4_9PROT</name>
<keyword evidence="8" id="KW-1185">Reference proteome</keyword>
<dbReference type="PANTHER" id="PTHR30293">
    <property type="entry name" value="TRANSCRIPTIONAL REGULATORY PROTEIN NAC-RELATED"/>
    <property type="match status" value="1"/>
</dbReference>
<evidence type="ECO:0000256" key="3">
    <source>
        <dbReference type="ARBA" id="ARBA00023125"/>
    </source>
</evidence>
<evidence type="ECO:0000313" key="8">
    <source>
        <dbReference type="Proteomes" id="UP000317078"/>
    </source>
</evidence>
<feature type="domain" description="HTH lysR-type" evidence="6">
    <location>
        <begin position="1"/>
        <end position="58"/>
    </location>
</feature>
<dbReference type="Gene3D" id="1.10.10.10">
    <property type="entry name" value="Winged helix-like DNA-binding domain superfamily/Winged helix DNA-binding domain"/>
    <property type="match status" value="1"/>
</dbReference>
<evidence type="ECO:0000256" key="2">
    <source>
        <dbReference type="ARBA" id="ARBA00023015"/>
    </source>
</evidence>